<evidence type="ECO:0000259" key="1">
    <source>
        <dbReference type="PROSITE" id="PS50883"/>
    </source>
</evidence>
<dbReference type="AlphaFoldDB" id="A0A0F9XEG4"/>
<organism evidence="3">
    <name type="scientific">marine sediment metagenome</name>
    <dbReference type="NCBI Taxonomy" id="412755"/>
    <lineage>
        <taxon>unclassified sequences</taxon>
        <taxon>metagenomes</taxon>
        <taxon>ecological metagenomes</taxon>
    </lineage>
</organism>
<evidence type="ECO:0000259" key="2">
    <source>
        <dbReference type="PROSITE" id="PS50887"/>
    </source>
</evidence>
<dbReference type="SUPFAM" id="SSF141868">
    <property type="entry name" value="EAL domain-like"/>
    <property type="match status" value="1"/>
</dbReference>
<feature type="domain" description="GGDEF" evidence="2">
    <location>
        <begin position="289"/>
        <end position="421"/>
    </location>
</feature>
<dbReference type="EMBL" id="LAZR01000058">
    <property type="protein sequence ID" value="KKN97406.1"/>
    <property type="molecule type" value="Genomic_DNA"/>
</dbReference>
<gene>
    <name evidence="3" type="ORF">LCGC14_0158250</name>
</gene>
<dbReference type="InterPro" id="IPR029787">
    <property type="entry name" value="Nucleotide_cyclase"/>
</dbReference>
<dbReference type="InterPro" id="IPR001633">
    <property type="entry name" value="EAL_dom"/>
</dbReference>
<name>A0A0F9XEG4_9ZZZZ</name>
<dbReference type="InterPro" id="IPR035965">
    <property type="entry name" value="PAS-like_dom_sf"/>
</dbReference>
<dbReference type="SMART" id="SM00267">
    <property type="entry name" value="GGDEF"/>
    <property type="match status" value="1"/>
</dbReference>
<feature type="domain" description="EAL" evidence="1">
    <location>
        <begin position="430"/>
        <end position="685"/>
    </location>
</feature>
<dbReference type="Pfam" id="PF13188">
    <property type="entry name" value="PAS_8"/>
    <property type="match status" value="1"/>
</dbReference>
<dbReference type="CDD" id="cd01949">
    <property type="entry name" value="GGDEF"/>
    <property type="match status" value="1"/>
</dbReference>
<dbReference type="CDD" id="cd00130">
    <property type="entry name" value="PAS"/>
    <property type="match status" value="1"/>
</dbReference>
<dbReference type="PROSITE" id="PS50883">
    <property type="entry name" value="EAL"/>
    <property type="match status" value="1"/>
</dbReference>
<dbReference type="CDD" id="cd01948">
    <property type="entry name" value="EAL"/>
    <property type="match status" value="1"/>
</dbReference>
<dbReference type="SMART" id="SM00091">
    <property type="entry name" value="PAS"/>
    <property type="match status" value="1"/>
</dbReference>
<dbReference type="SMART" id="SM00052">
    <property type="entry name" value="EAL"/>
    <property type="match status" value="1"/>
</dbReference>
<comment type="caution">
    <text evidence="3">The sequence shown here is derived from an EMBL/GenBank/DDBJ whole genome shotgun (WGS) entry which is preliminary data.</text>
</comment>
<reference evidence="3" key="1">
    <citation type="journal article" date="2015" name="Nature">
        <title>Complex archaea that bridge the gap between prokaryotes and eukaryotes.</title>
        <authorList>
            <person name="Spang A."/>
            <person name="Saw J.H."/>
            <person name="Jorgensen S.L."/>
            <person name="Zaremba-Niedzwiedzka K."/>
            <person name="Martijn J."/>
            <person name="Lind A.E."/>
            <person name="van Eijk R."/>
            <person name="Schleper C."/>
            <person name="Guy L."/>
            <person name="Ettema T.J."/>
        </authorList>
    </citation>
    <scope>NUCLEOTIDE SEQUENCE</scope>
</reference>
<dbReference type="InterPro" id="IPR035919">
    <property type="entry name" value="EAL_sf"/>
</dbReference>
<protein>
    <submittedName>
        <fullName evidence="3">Uncharacterized protein</fullName>
    </submittedName>
</protein>
<accession>A0A0F9XEG4</accession>
<dbReference type="Pfam" id="PF00563">
    <property type="entry name" value="EAL"/>
    <property type="match status" value="1"/>
</dbReference>
<dbReference type="SUPFAM" id="SSF55073">
    <property type="entry name" value="Nucleotide cyclase"/>
    <property type="match status" value="1"/>
</dbReference>
<dbReference type="Gene3D" id="3.30.450.20">
    <property type="entry name" value="PAS domain"/>
    <property type="match status" value="1"/>
</dbReference>
<dbReference type="NCBIfam" id="TIGR00254">
    <property type="entry name" value="GGDEF"/>
    <property type="match status" value="1"/>
</dbReference>
<dbReference type="PANTHER" id="PTHR44757:SF2">
    <property type="entry name" value="BIOFILM ARCHITECTURE MAINTENANCE PROTEIN MBAA"/>
    <property type="match status" value="1"/>
</dbReference>
<dbReference type="InterPro" id="IPR052155">
    <property type="entry name" value="Biofilm_reg_signaling"/>
</dbReference>
<dbReference type="PANTHER" id="PTHR44757">
    <property type="entry name" value="DIGUANYLATE CYCLASE DGCP"/>
    <property type="match status" value="1"/>
</dbReference>
<dbReference type="Gene3D" id="3.30.70.270">
    <property type="match status" value="1"/>
</dbReference>
<proteinExistence type="predicted"/>
<dbReference type="InterPro" id="IPR000160">
    <property type="entry name" value="GGDEF_dom"/>
</dbReference>
<dbReference type="Pfam" id="PF12860">
    <property type="entry name" value="PAS_7"/>
    <property type="match status" value="1"/>
</dbReference>
<dbReference type="Gene3D" id="3.20.20.450">
    <property type="entry name" value="EAL domain"/>
    <property type="match status" value="1"/>
</dbReference>
<evidence type="ECO:0000313" key="3">
    <source>
        <dbReference type="EMBL" id="KKN97406.1"/>
    </source>
</evidence>
<sequence>MKKADFDQRRITAEHAMMREMLDNTDHGVVLYDHDAAEGQVVAFFNAKAASYMELPAGMLRVGLPRHAITAYCQQRGDHPDDFISADHLARVENGTAVEVLACRPSGRRILARSFPRTAKAGSLTLYIDVTRSIVSAQRLRESRAEYRAMAETAPIGFIKIDATGNVLFANSAAGEMFEGAPSGTDLFARIRPTDGESFADKIRMSQSFQAELKMPYHSRHLIVAMSPWNGAQGVPERMLALTDVTSLTVARKQIEHMARHDPLTGLGNRTLFAETWARLMNGDECHQTVGAMITVDLDHFKLVNDDYGHGVGDLLLRNVAERIQSGLERNATAFRLGGDEFAVVIEKPNPGECLAVANALVGLVSQPFPIADLTLTIGCSAGIASMPEDGRTVDDLQRAADVALYQVKRNGRSGVAHFDPAQEREMGERRRLELDLRRAVSEESFTLVYQPQLDLRTGRITGMEALIRWENKRLRTMVPPSQFIPIAESCGLITLIDLWVIRSAVECMRAFIDAGIEHPFTSINLSPISLAREEIVSQLTHALEIHRVPPNLLEIEITESVAITDKELVGKTLLAIQNAGIKIAIDDFGAGHTSLAYIQALPINRVKIDRSIINGIGRDESTHAIVATILDLCGRLGLKLTAEGIETAEQWEELRALGTIEGQGFYLGHPEAPEVLLERLRRERPSSSPYSRSVTA</sequence>
<dbReference type="PROSITE" id="PS50887">
    <property type="entry name" value="GGDEF"/>
    <property type="match status" value="1"/>
</dbReference>
<dbReference type="InterPro" id="IPR000014">
    <property type="entry name" value="PAS"/>
</dbReference>
<dbReference type="SUPFAM" id="SSF55785">
    <property type="entry name" value="PYP-like sensor domain (PAS domain)"/>
    <property type="match status" value="1"/>
</dbReference>
<dbReference type="InterPro" id="IPR043128">
    <property type="entry name" value="Rev_trsase/Diguanyl_cyclase"/>
</dbReference>
<dbReference type="Pfam" id="PF00990">
    <property type="entry name" value="GGDEF"/>
    <property type="match status" value="1"/>
</dbReference>